<dbReference type="AlphaFoldDB" id="A0A914AWA8"/>
<dbReference type="Proteomes" id="UP000887568">
    <property type="component" value="Unplaced"/>
</dbReference>
<evidence type="ECO:0000313" key="4">
    <source>
        <dbReference type="Proteomes" id="UP000887568"/>
    </source>
</evidence>
<dbReference type="GeneID" id="119737335"/>
<dbReference type="InterPro" id="IPR050357">
    <property type="entry name" value="Arrestin_domain-protein"/>
</dbReference>
<dbReference type="OrthoDB" id="7785529at2759"/>
<dbReference type="InterPro" id="IPR014756">
    <property type="entry name" value="Ig_E-set"/>
</dbReference>
<dbReference type="PANTHER" id="PTHR11188">
    <property type="entry name" value="ARRESTIN DOMAIN CONTAINING PROTEIN"/>
    <property type="match status" value="1"/>
</dbReference>
<dbReference type="InterPro" id="IPR014752">
    <property type="entry name" value="Arrestin-like_C"/>
</dbReference>
<dbReference type="SMART" id="SM01017">
    <property type="entry name" value="Arrestin_C"/>
    <property type="match status" value="1"/>
</dbReference>
<evidence type="ECO:0000313" key="3">
    <source>
        <dbReference type="EnsemblMetazoa" id="XP_038067541.1"/>
    </source>
</evidence>
<accession>A0A914AWA8</accession>
<dbReference type="PANTHER" id="PTHR11188:SF176">
    <property type="entry name" value="ARRESTIN DOMAIN-CONTAINING PROTEIN 1"/>
    <property type="match status" value="1"/>
</dbReference>
<keyword evidence="4" id="KW-1185">Reference proteome</keyword>
<name>A0A914AWA8_PATMI</name>
<dbReference type="GO" id="GO:0015031">
    <property type="term" value="P:protein transport"/>
    <property type="evidence" value="ECO:0007669"/>
    <property type="project" value="TreeGrafter"/>
</dbReference>
<evidence type="ECO:0000259" key="2">
    <source>
        <dbReference type="SMART" id="SM01017"/>
    </source>
</evidence>
<dbReference type="Pfam" id="PF02752">
    <property type="entry name" value="Arrestin_C"/>
    <property type="match status" value="1"/>
</dbReference>
<proteinExistence type="inferred from homology"/>
<dbReference type="Pfam" id="PF00339">
    <property type="entry name" value="Arrestin_N"/>
    <property type="match status" value="1"/>
</dbReference>
<sequence>MGKLKRLQIAFDGDVEEYSPGDVIRGQVMTEIDSTEDGEGLEDIKGIWVRFRGKAKTKFKPSTDDSYVSSKEHYFDDTFVVFGTGEHARFRFPVDRTLLPGRHVFPFEFQIPNNQGLPQSFEGKHGYVRYFAKVTVSRNKTFYDKKYKEEKWFRLKGPTVDLGRIPDTEVAVHRDTTVATCCGCSDDVESIISLGLPRQGFLPGETIYVTGHVDNRTADESLVFHATFIQRLTYKSQNHSKTKKVTLSEQASQVGCPKGRITEFTLVPLLIPPDVPVSDLAGCNLIDIDYSVKCYTTLCKEVFPVMIGTVRSAATHPPVISTAPPLNAMGDYGIWQTQSAHENENDCPPPSYEEAVGVPHTRDTASHLNQCPENPPNINLTVNHLSTVTTM</sequence>
<organism evidence="3 4">
    <name type="scientific">Patiria miniata</name>
    <name type="common">Bat star</name>
    <name type="synonym">Asterina miniata</name>
    <dbReference type="NCBI Taxonomy" id="46514"/>
    <lineage>
        <taxon>Eukaryota</taxon>
        <taxon>Metazoa</taxon>
        <taxon>Echinodermata</taxon>
        <taxon>Eleutherozoa</taxon>
        <taxon>Asterozoa</taxon>
        <taxon>Asteroidea</taxon>
        <taxon>Valvatacea</taxon>
        <taxon>Valvatida</taxon>
        <taxon>Asterinidae</taxon>
        <taxon>Patiria</taxon>
    </lineage>
</organism>
<dbReference type="Gene3D" id="2.60.40.640">
    <property type="match status" value="2"/>
</dbReference>
<evidence type="ECO:0000256" key="1">
    <source>
        <dbReference type="ARBA" id="ARBA00005298"/>
    </source>
</evidence>
<protein>
    <recommendedName>
        <fullName evidence="2">Arrestin C-terminal-like domain-containing protein</fullName>
    </recommendedName>
</protein>
<dbReference type="GO" id="GO:0005737">
    <property type="term" value="C:cytoplasm"/>
    <property type="evidence" value="ECO:0007669"/>
    <property type="project" value="TreeGrafter"/>
</dbReference>
<feature type="domain" description="Arrestin C-terminal-like" evidence="2">
    <location>
        <begin position="186"/>
        <end position="312"/>
    </location>
</feature>
<dbReference type="OMA" id="CIHGAAH"/>
<dbReference type="RefSeq" id="XP_038067541.1">
    <property type="nucleotide sequence ID" value="XM_038211613.1"/>
</dbReference>
<dbReference type="EnsemblMetazoa" id="XM_038211613.1">
    <property type="protein sequence ID" value="XP_038067541.1"/>
    <property type="gene ID" value="LOC119737335"/>
</dbReference>
<comment type="similarity">
    <text evidence="1">Belongs to the arrestin family.</text>
</comment>
<dbReference type="InterPro" id="IPR011021">
    <property type="entry name" value="Arrestin-like_N"/>
</dbReference>
<dbReference type="InterPro" id="IPR011022">
    <property type="entry name" value="Arrestin_C-like"/>
</dbReference>
<dbReference type="SUPFAM" id="SSF81296">
    <property type="entry name" value="E set domains"/>
    <property type="match status" value="2"/>
</dbReference>
<reference evidence="3" key="1">
    <citation type="submission" date="2022-11" db="UniProtKB">
        <authorList>
            <consortium name="EnsemblMetazoa"/>
        </authorList>
    </citation>
    <scope>IDENTIFICATION</scope>
</reference>